<evidence type="ECO:0000313" key="7">
    <source>
        <dbReference type="Proteomes" id="UP001597458"/>
    </source>
</evidence>
<name>A0ABW5PQG1_9BACI</name>
<dbReference type="PROSITE" id="PS50160">
    <property type="entry name" value="DNA_LIGASE_A3"/>
    <property type="match status" value="1"/>
</dbReference>
<evidence type="ECO:0000313" key="6">
    <source>
        <dbReference type="EMBL" id="MFD2617125.1"/>
    </source>
</evidence>
<dbReference type="SUPFAM" id="SSF50249">
    <property type="entry name" value="Nucleic acid-binding proteins"/>
    <property type="match status" value="1"/>
</dbReference>
<dbReference type="NCBIfam" id="TIGR02779">
    <property type="entry name" value="NHEJ_ligase_lig"/>
    <property type="match status" value="1"/>
</dbReference>
<sequence>MMPTLSHSIPNDSDWLYEPKYDGYRMQVLWQSENDIRFFSRRLRDITSQFPDLMMHFKYVSDHFLPFLPLVLDGECCILKSAFKADFSSIQSRGQAKSKVTIDSLCKKKPASYVIFDVLYQNGKDLRPFSLLKRHEIINHLSITTLNETTSPLQGIYKIKFFSDSDKLWDLILKHHGEGLVSKKKNSKWLQGKRTRSWIKVKNKQYGIFILTAYNKENDYFQVGLVKNKNVVSVGSFTHGLNEMERKALKTTVKNHTIKEDKTYLYINPGLCIELSFLEWTKEGFREPRFESFQMDKNWEDCKWDKIMRNNKS</sequence>
<proteinExistence type="inferred from homology"/>
<dbReference type="Gene3D" id="2.40.50.140">
    <property type="entry name" value="Nucleic acid-binding proteins"/>
    <property type="match status" value="1"/>
</dbReference>
<dbReference type="InterPro" id="IPR012340">
    <property type="entry name" value="NA-bd_OB-fold"/>
</dbReference>
<dbReference type="Pfam" id="PF04679">
    <property type="entry name" value="DNA_ligase_A_C"/>
    <property type="match status" value="1"/>
</dbReference>
<dbReference type="EC" id="6.5.1.1" evidence="2"/>
<comment type="similarity">
    <text evidence="1">Belongs to the ATP-dependent DNA ligase family.</text>
</comment>
<dbReference type="InterPro" id="IPR014146">
    <property type="entry name" value="LigD_ligase_dom"/>
</dbReference>
<evidence type="ECO:0000256" key="4">
    <source>
        <dbReference type="ARBA" id="ARBA00034003"/>
    </source>
</evidence>
<dbReference type="Pfam" id="PF01068">
    <property type="entry name" value="DNA_ligase_A_M"/>
    <property type="match status" value="1"/>
</dbReference>
<dbReference type="EMBL" id="JBHUMR010000008">
    <property type="protein sequence ID" value="MFD2617125.1"/>
    <property type="molecule type" value="Genomic_DNA"/>
</dbReference>
<dbReference type="InterPro" id="IPR050191">
    <property type="entry name" value="ATP-dep_DNA_ligase"/>
</dbReference>
<evidence type="ECO:0000256" key="2">
    <source>
        <dbReference type="ARBA" id="ARBA00012727"/>
    </source>
</evidence>
<dbReference type="PANTHER" id="PTHR45674">
    <property type="entry name" value="DNA LIGASE 1/3 FAMILY MEMBER"/>
    <property type="match status" value="1"/>
</dbReference>
<organism evidence="6 7">
    <name type="scientific">Terrilactibacillus laevilacticus</name>
    <dbReference type="NCBI Taxonomy" id="1380157"/>
    <lineage>
        <taxon>Bacteria</taxon>
        <taxon>Bacillati</taxon>
        <taxon>Bacillota</taxon>
        <taxon>Bacilli</taxon>
        <taxon>Bacillales</taxon>
        <taxon>Bacillaceae</taxon>
        <taxon>Terrilactibacillus</taxon>
    </lineage>
</organism>
<dbReference type="SUPFAM" id="SSF56091">
    <property type="entry name" value="DNA ligase/mRNA capping enzyme, catalytic domain"/>
    <property type="match status" value="1"/>
</dbReference>
<keyword evidence="3 6" id="KW-0436">Ligase</keyword>
<feature type="domain" description="ATP-dependent DNA ligase family profile" evidence="5">
    <location>
        <begin position="113"/>
        <end position="243"/>
    </location>
</feature>
<accession>A0ABW5PQG1</accession>
<dbReference type="Gene3D" id="3.30.470.30">
    <property type="entry name" value="DNA ligase/mRNA capping enzyme"/>
    <property type="match status" value="1"/>
</dbReference>
<dbReference type="Proteomes" id="UP001597458">
    <property type="component" value="Unassembled WGS sequence"/>
</dbReference>
<protein>
    <recommendedName>
        <fullName evidence="2">DNA ligase (ATP)</fullName>
        <ecNumber evidence="2">6.5.1.1</ecNumber>
    </recommendedName>
</protein>
<reference evidence="7" key="1">
    <citation type="journal article" date="2019" name="Int. J. Syst. Evol. Microbiol.">
        <title>The Global Catalogue of Microorganisms (GCM) 10K type strain sequencing project: providing services to taxonomists for standard genome sequencing and annotation.</title>
        <authorList>
            <consortium name="The Broad Institute Genomics Platform"/>
            <consortium name="The Broad Institute Genome Sequencing Center for Infectious Disease"/>
            <person name="Wu L."/>
            <person name="Ma J."/>
        </authorList>
    </citation>
    <scope>NUCLEOTIDE SEQUENCE [LARGE SCALE GENOMIC DNA]</scope>
    <source>
        <strain evidence="7">TISTR 2241</strain>
    </source>
</reference>
<keyword evidence="7" id="KW-1185">Reference proteome</keyword>
<dbReference type="PANTHER" id="PTHR45674:SF4">
    <property type="entry name" value="DNA LIGASE 1"/>
    <property type="match status" value="1"/>
</dbReference>
<gene>
    <name evidence="6" type="primary">ligD</name>
    <name evidence="6" type="ORF">ACFSTF_07345</name>
</gene>
<comment type="catalytic activity">
    <reaction evidence="4">
        <text>ATP + (deoxyribonucleotide)n-3'-hydroxyl + 5'-phospho-(deoxyribonucleotide)m = (deoxyribonucleotide)n+m + AMP + diphosphate.</text>
        <dbReference type="EC" id="6.5.1.1"/>
    </reaction>
</comment>
<dbReference type="InterPro" id="IPR012309">
    <property type="entry name" value="DNA_ligase_ATP-dep_C"/>
</dbReference>
<evidence type="ECO:0000256" key="3">
    <source>
        <dbReference type="ARBA" id="ARBA00022598"/>
    </source>
</evidence>
<dbReference type="RefSeq" id="WP_386081446.1">
    <property type="nucleotide sequence ID" value="NZ_JBHUMR010000008.1"/>
</dbReference>
<dbReference type="GO" id="GO:0016874">
    <property type="term" value="F:ligase activity"/>
    <property type="evidence" value="ECO:0007669"/>
    <property type="project" value="UniProtKB-KW"/>
</dbReference>
<comment type="caution">
    <text evidence="6">The sequence shown here is derived from an EMBL/GenBank/DDBJ whole genome shotgun (WGS) entry which is preliminary data.</text>
</comment>
<dbReference type="InterPro" id="IPR012310">
    <property type="entry name" value="DNA_ligase_ATP-dep_cent"/>
</dbReference>
<evidence type="ECO:0000256" key="1">
    <source>
        <dbReference type="ARBA" id="ARBA00007572"/>
    </source>
</evidence>
<evidence type="ECO:0000259" key="5">
    <source>
        <dbReference type="PROSITE" id="PS50160"/>
    </source>
</evidence>